<dbReference type="InterPro" id="IPR027417">
    <property type="entry name" value="P-loop_NTPase"/>
</dbReference>
<dbReference type="PANTHER" id="PTHR43636:SF2">
    <property type="entry name" value="ELONGATION FACTOR G, MITOCHONDRIAL"/>
    <property type="match status" value="1"/>
</dbReference>
<keyword evidence="3" id="KW-0472">Membrane</keyword>
<accession>A0A392MK75</accession>
<dbReference type="Gene3D" id="3.40.50.300">
    <property type="entry name" value="P-loop containing nucleotide triphosphate hydrolases"/>
    <property type="match status" value="1"/>
</dbReference>
<organism evidence="5 6">
    <name type="scientific">Trifolium medium</name>
    <dbReference type="NCBI Taxonomy" id="97028"/>
    <lineage>
        <taxon>Eukaryota</taxon>
        <taxon>Viridiplantae</taxon>
        <taxon>Streptophyta</taxon>
        <taxon>Embryophyta</taxon>
        <taxon>Tracheophyta</taxon>
        <taxon>Spermatophyta</taxon>
        <taxon>Magnoliopsida</taxon>
        <taxon>eudicotyledons</taxon>
        <taxon>Gunneridae</taxon>
        <taxon>Pentapetalae</taxon>
        <taxon>rosids</taxon>
        <taxon>fabids</taxon>
        <taxon>Fabales</taxon>
        <taxon>Fabaceae</taxon>
        <taxon>Papilionoideae</taxon>
        <taxon>50 kb inversion clade</taxon>
        <taxon>NPAAA clade</taxon>
        <taxon>Hologalegina</taxon>
        <taxon>IRL clade</taxon>
        <taxon>Trifolieae</taxon>
        <taxon>Trifolium</taxon>
    </lineage>
</organism>
<reference evidence="5 6" key="1">
    <citation type="journal article" date="2018" name="Front. Plant Sci.">
        <title>Red Clover (Trifolium pratense) and Zigzag Clover (T. medium) - A Picture of Genomic Similarities and Differences.</title>
        <authorList>
            <person name="Dluhosova J."/>
            <person name="Istvanek J."/>
            <person name="Nedelnik J."/>
            <person name="Repkova J."/>
        </authorList>
    </citation>
    <scope>NUCLEOTIDE SEQUENCE [LARGE SCALE GENOMIC DNA]</scope>
    <source>
        <strain evidence="6">cv. 10/8</strain>
        <tissue evidence="5">Leaf</tissue>
    </source>
</reference>
<keyword evidence="2" id="KW-0648">Protein biosynthesis</keyword>
<dbReference type="SUPFAM" id="SSF52540">
    <property type="entry name" value="P-loop containing nucleoside triphosphate hydrolases"/>
    <property type="match status" value="1"/>
</dbReference>
<name>A0A392MK75_9FABA</name>
<dbReference type="PANTHER" id="PTHR43636">
    <property type="entry name" value="ELONGATION FACTOR G, MITOCHONDRIAL"/>
    <property type="match status" value="1"/>
</dbReference>
<feature type="domain" description="Tr-type G" evidence="4">
    <location>
        <begin position="26"/>
        <end position="211"/>
    </location>
</feature>
<evidence type="ECO:0000313" key="6">
    <source>
        <dbReference type="Proteomes" id="UP000265520"/>
    </source>
</evidence>
<evidence type="ECO:0000256" key="1">
    <source>
        <dbReference type="ARBA" id="ARBA00022768"/>
    </source>
</evidence>
<dbReference type="GO" id="GO:0003924">
    <property type="term" value="F:GTPase activity"/>
    <property type="evidence" value="ECO:0007669"/>
    <property type="project" value="InterPro"/>
</dbReference>
<dbReference type="Proteomes" id="UP000265520">
    <property type="component" value="Unassembled WGS sequence"/>
</dbReference>
<comment type="caution">
    <text evidence="5">The sequence shown here is derived from an EMBL/GenBank/DDBJ whole genome shotgun (WGS) entry which is preliminary data.</text>
</comment>
<dbReference type="InterPro" id="IPR000795">
    <property type="entry name" value="T_Tr_GTP-bd_dom"/>
</dbReference>
<dbReference type="AlphaFoldDB" id="A0A392MK75"/>
<dbReference type="GO" id="GO:0003746">
    <property type="term" value="F:translation elongation factor activity"/>
    <property type="evidence" value="ECO:0007669"/>
    <property type="project" value="UniProtKB-KW"/>
</dbReference>
<sequence>MPRFSLPRLLSSAATFHLRYFSSVDKLRNIWISGLIDPAKATVSERYMLYTGQMKKIHEVKIKTERRDMFLEAMMEEERGYGDYYYDLDLNLRKREKLYPDKTYHVSADITFFNWKHHKMSVINTTDCVNFTDEVETALCAFDSSILVLSSVDGVQSHSITVDKQMIRYELPRLVFINNVDQKGANPWEVLNQARSKLQHHSAAIQVPIGLEDDFKGLVDLVQLKAYSFHGSNGSVSGTFALVIPMIILQITQLFLIAEKMLLLKKFLQTWIP</sequence>
<dbReference type="GO" id="GO:0005739">
    <property type="term" value="C:mitochondrion"/>
    <property type="evidence" value="ECO:0007669"/>
    <property type="project" value="TreeGrafter"/>
</dbReference>
<evidence type="ECO:0000259" key="4">
    <source>
        <dbReference type="Pfam" id="PF00009"/>
    </source>
</evidence>
<protein>
    <submittedName>
        <fullName evidence="5">Elongation factor G</fullName>
    </submittedName>
</protein>
<dbReference type="Pfam" id="PF00009">
    <property type="entry name" value="GTP_EFTU"/>
    <property type="match status" value="1"/>
</dbReference>
<evidence type="ECO:0000256" key="2">
    <source>
        <dbReference type="ARBA" id="ARBA00022917"/>
    </source>
</evidence>
<keyword evidence="3" id="KW-0812">Transmembrane</keyword>
<dbReference type="GO" id="GO:0070125">
    <property type="term" value="P:mitochondrial translational elongation"/>
    <property type="evidence" value="ECO:0007669"/>
    <property type="project" value="TreeGrafter"/>
</dbReference>
<keyword evidence="1 5" id="KW-0251">Elongation factor</keyword>
<dbReference type="GO" id="GO:0005525">
    <property type="term" value="F:GTP binding"/>
    <property type="evidence" value="ECO:0007669"/>
    <property type="project" value="InterPro"/>
</dbReference>
<evidence type="ECO:0000256" key="3">
    <source>
        <dbReference type="SAM" id="Phobius"/>
    </source>
</evidence>
<proteinExistence type="predicted"/>
<feature type="transmembrane region" description="Helical" evidence="3">
    <location>
        <begin position="238"/>
        <end position="258"/>
    </location>
</feature>
<dbReference type="EMBL" id="LXQA010013095">
    <property type="protein sequence ID" value="MCH87887.1"/>
    <property type="molecule type" value="Genomic_DNA"/>
</dbReference>
<evidence type="ECO:0000313" key="5">
    <source>
        <dbReference type="EMBL" id="MCH87887.1"/>
    </source>
</evidence>
<gene>
    <name evidence="5" type="ORF">A2U01_0008768</name>
</gene>
<keyword evidence="3" id="KW-1133">Transmembrane helix</keyword>
<keyword evidence="6" id="KW-1185">Reference proteome</keyword>